<evidence type="ECO:0000256" key="1">
    <source>
        <dbReference type="SAM" id="MobiDB-lite"/>
    </source>
</evidence>
<feature type="compositionally biased region" description="Acidic residues" evidence="1">
    <location>
        <begin position="440"/>
        <end position="453"/>
    </location>
</feature>
<comment type="caution">
    <text evidence="2">The sequence shown here is derived from an EMBL/GenBank/DDBJ whole genome shotgun (WGS) entry which is preliminary data.</text>
</comment>
<feature type="compositionally biased region" description="Low complexity" evidence="1">
    <location>
        <begin position="125"/>
        <end position="145"/>
    </location>
</feature>
<feature type="compositionally biased region" description="Polar residues" evidence="1">
    <location>
        <begin position="17"/>
        <end position="38"/>
    </location>
</feature>
<feature type="compositionally biased region" description="Basic and acidic residues" evidence="1">
    <location>
        <begin position="464"/>
        <end position="477"/>
    </location>
</feature>
<feature type="compositionally biased region" description="Acidic residues" evidence="1">
    <location>
        <begin position="483"/>
        <end position="501"/>
    </location>
</feature>
<feature type="compositionally biased region" description="Basic and acidic residues" evidence="1">
    <location>
        <begin position="536"/>
        <end position="552"/>
    </location>
</feature>
<proteinExistence type="predicted"/>
<feature type="compositionally biased region" description="Low complexity" evidence="1">
    <location>
        <begin position="81"/>
        <end position="90"/>
    </location>
</feature>
<organism evidence="2 3">
    <name type="scientific">Extremus antarcticus</name>
    <dbReference type="NCBI Taxonomy" id="702011"/>
    <lineage>
        <taxon>Eukaryota</taxon>
        <taxon>Fungi</taxon>
        <taxon>Dikarya</taxon>
        <taxon>Ascomycota</taxon>
        <taxon>Pezizomycotina</taxon>
        <taxon>Dothideomycetes</taxon>
        <taxon>Dothideomycetidae</taxon>
        <taxon>Mycosphaerellales</taxon>
        <taxon>Extremaceae</taxon>
        <taxon>Extremus</taxon>
    </lineage>
</organism>
<feature type="region of interest" description="Disordered" evidence="1">
    <location>
        <begin position="522"/>
        <end position="577"/>
    </location>
</feature>
<feature type="region of interest" description="Disordered" evidence="1">
    <location>
        <begin position="254"/>
        <end position="331"/>
    </location>
</feature>
<feature type="region of interest" description="Disordered" evidence="1">
    <location>
        <begin position="596"/>
        <end position="661"/>
    </location>
</feature>
<dbReference type="EMBL" id="JAWDJX010000053">
    <property type="protein sequence ID" value="KAK3048092.1"/>
    <property type="molecule type" value="Genomic_DNA"/>
</dbReference>
<accession>A0AAJ0D7C9</accession>
<dbReference type="Proteomes" id="UP001271007">
    <property type="component" value="Unassembled WGS sequence"/>
</dbReference>
<gene>
    <name evidence="2" type="ORF">LTR09_010608</name>
</gene>
<sequence length="661" mass="71893">MPPKPKPNPSQKKDTKSSTSGQDSNSTTSGQAIKSTTSGPAPGPGPARTDEPRTSSRPRRSSPEDEDLYGSTPPPLDTRRAPSASRTAAPTPAPADDMPPPKTKISRKPVPKASIENLLNPVKESTPAASSSKSAAPKAARSTPADVAAQRNRQPQIGELLSEYNALASQLLVLTEQYRHFDKPDMDELTPSDMRARLQILDMQVRNLLHRLNQWHGHADNLFIRTEYPADTDWVAKTKTLIFVSHELNRAKDAASKRAARLPSPSPPPKESSPGRLERPSVSPMSDVRSKAPSPARDDGSPMADVRTSSPGLPYEPYPARDPGLEDYSRRIQGLMADRKAREREMLKVYPPSAAPTASGTGGFDLKDYLSKLSGIVSGLETSAAPPQGRAGAPSPEAEVGGSAAKFLKDNPSMDLLMGKGSKSGSSRGRAGAPSPEAEAAGDDDDDDDDSDFNPDNYESPDDFQFKDDDNDPKDVDDNSLGVDDEDDEMVDDDAEEVEEEDILSGFHSSGDVLLAGVGQFESNPATRGRQMAPLRELRPADPRTSKFHEDLTSALQDVRSDDMPRSMRRREEPKKEFVEGVGLIDAEELEQQMALMRSFERQRQKGGAEGEYDTEERRPMGERERKPASRDGSEQRFEPKRGAPPPPDPKYEGKGKGKAT</sequence>
<protein>
    <submittedName>
        <fullName evidence="2">Uncharacterized protein</fullName>
    </submittedName>
</protein>
<feature type="region of interest" description="Disordered" evidence="1">
    <location>
        <begin position="1"/>
        <end position="151"/>
    </location>
</feature>
<feature type="compositionally biased region" description="Basic and acidic residues" evidence="1">
    <location>
        <begin position="599"/>
        <end position="609"/>
    </location>
</feature>
<feature type="compositionally biased region" description="Pro residues" evidence="1">
    <location>
        <begin position="91"/>
        <end position="102"/>
    </location>
</feature>
<feature type="compositionally biased region" description="Low complexity" evidence="1">
    <location>
        <begin position="419"/>
        <end position="439"/>
    </location>
</feature>
<keyword evidence="3" id="KW-1185">Reference proteome</keyword>
<dbReference type="AlphaFoldDB" id="A0AAJ0D7C9"/>
<evidence type="ECO:0000313" key="3">
    <source>
        <dbReference type="Proteomes" id="UP001271007"/>
    </source>
</evidence>
<feature type="region of interest" description="Disordered" evidence="1">
    <location>
        <begin position="380"/>
        <end position="501"/>
    </location>
</feature>
<reference evidence="2" key="1">
    <citation type="submission" date="2023-04" db="EMBL/GenBank/DDBJ databases">
        <title>Black Yeasts Isolated from many extreme environments.</title>
        <authorList>
            <person name="Coleine C."/>
            <person name="Stajich J.E."/>
            <person name="Selbmann L."/>
        </authorList>
    </citation>
    <scope>NUCLEOTIDE SEQUENCE</scope>
    <source>
        <strain evidence="2">CCFEE 5312</strain>
    </source>
</reference>
<name>A0AAJ0D7C9_9PEZI</name>
<feature type="compositionally biased region" description="Basic and acidic residues" evidence="1">
    <location>
        <begin position="559"/>
        <end position="577"/>
    </location>
</feature>
<feature type="compositionally biased region" description="Basic and acidic residues" evidence="1">
    <location>
        <begin position="650"/>
        <end position="661"/>
    </location>
</feature>
<evidence type="ECO:0000313" key="2">
    <source>
        <dbReference type="EMBL" id="KAK3048092.1"/>
    </source>
</evidence>
<feature type="compositionally biased region" description="Basic and acidic residues" evidence="1">
    <location>
        <begin position="616"/>
        <end position="642"/>
    </location>
</feature>